<sequence>RRAGGIDAGQQRGAALQHVGTCLLHALTGLPNIQVLLQRGVDEPNEGLVGEELIPRQVADAGAIVGRGVAVGAGQRRGGGVGA</sequence>
<proteinExistence type="predicted"/>
<organism evidence="1">
    <name type="scientific">Tanacetum cinerariifolium</name>
    <name type="common">Dalmatian daisy</name>
    <name type="synonym">Chrysanthemum cinerariifolium</name>
    <dbReference type="NCBI Taxonomy" id="118510"/>
    <lineage>
        <taxon>Eukaryota</taxon>
        <taxon>Viridiplantae</taxon>
        <taxon>Streptophyta</taxon>
        <taxon>Embryophyta</taxon>
        <taxon>Tracheophyta</taxon>
        <taxon>Spermatophyta</taxon>
        <taxon>Magnoliopsida</taxon>
        <taxon>eudicotyledons</taxon>
        <taxon>Gunneridae</taxon>
        <taxon>Pentapetalae</taxon>
        <taxon>asterids</taxon>
        <taxon>campanulids</taxon>
        <taxon>Asterales</taxon>
        <taxon>Asteraceae</taxon>
        <taxon>Asteroideae</taxon>
        <taxon>Anthemideae</taxon>
        <taxon>Anthemidinae</taxon>
        <taxon>Tanacetum</taxon>
    </lineage>
</organism>
<feature type="non-terminal residue" evidence="1">
    <location>
        <position position="1"/>
    </location>
</feature>
<comment type="caution">
    <text evidence="1">The sequence shown here is derived from an EMBL/GenBank/DDBJ whole genome shotgun (WGS) entry which is preliminary data.</text>
</comment>
<evidence type="ECO:0000313" key="1">
    <source>
        <dbReference type="EMBL" id="GFD58916.1"/>
    </source>
</evidence>
<reference evidence="1" key="1">
    <citation type="journal article" date="2019" name="Sci. Rep.">
        <title>Draft genome of Tanacetum cinerariifolium, the natural source of mosquito coil.</title>
        <authorList>
            <person name="Yamashiro T."/>
            <person name="Shiraishi A."/>
            <person name="Satake H."/>
            <person name="Nakayama K."/>
        </authorList>
    </citation>
    <scope>NUCLEOTIDE SEQUENCE</scope>
</reference>
<dbReference type="EMBL" id="BKCJ011859043">
    <property type="protein sequence ID" value="GFD58916.1"/>
    <property type="molecule type" value="Genomic_DNA"/>
</dbReference>
<gene>
    <name evidence="1" type="ORF">Tci_930885</name>
</gene>
<protein>
    <submittedName>
        <fullName evidence="1">Uncharacterized protein</fullName>
    </submittedName>
</protein>
<dbReference type="AlphaFoldDB" id="A0A699XM58"/>
<feature type="non-terminal residue" evidence="1">
    <location>
        <position position="83"/>
    </location>
</feature>
<accession>A0A699XM58</accession>
<name>A0A699XM58_TANCI</name>